<proteinExistence type="predicted"/>
<dbReference type="WBParaSite" id="RSKR_0000120200.1">
    <property type="protein sequence ID" value="RSKR_0000120200.1"/>
    <property type="gene ID" value="RSKR_0000120200"/>
</dbReference>
<sequence length="709" mass="81784">MAGQQYFATYVQDLEQEPFDVTDFVERLAWRINGSSDEFDAVNLKNKFEEEIGSLQLLSDQFQGKINVKDAELKHVKQQYMLSLQEAHERNATILDKLKRVEGTMAEVSTKVVHLGDQLETVHATRAKAFDALQLIKHFNEFVADQPLASNIFTDPERLLESAQIIHKLSSIAQELDKDKFGKIQQRISNKYSEIEEMMIDEFMKSTEVKHLREITDILIEFQRYNDLLDKFVDQVQTSAARGNSVFNDILDMCKKKAGVIEQIFPNPASVMSKLILNAYNRRLEEEVHMKLKHLKGVDDEQYLSSLQDLYSRTLRLNEELQQLKHKPDGQFVNLITSNLFNFYLKTYIVDEETYFNEQCNNILQRFYESKGHQKRNLTTGGLQELKRDLNARLRNVENFGDETFLSEEVAINILQEIRNAFSRSKTLCPSNKKVEVMKNLYELLVKYLYREHVLYAIELIISSIPISEPKTEPASNFFPVVQKASTITHLFVKQFDDSILPLLEDRTVQQECESAKNGTLRNLETRINVGLEKQINAITGYIRYTLSTEQKKTDFKPDEESSNSNISVTFTCNIICSYLSKMYAVVKDSLDGANLTTVLTEVGIRVYRMLFAHIHNFSYSINGSILLLCDINEYRRTVATWKISEVNEHMETLHALVNLLVVVPGNLEQAFNSPLLAEYDRETLFTILLLRHDAKNIAIVKLINSIMK</sequence>
<protein>
    <submittedName>
        <fullName evidence="2">Exocyst complex component 5</fullName>
    </submittedName>
</protein>
<accession>A0AC35TJQ8</accession>
<dbReference type="Proteomes" id="UP000095286">
    <property type="component" value="Unplaced"/>
</dbReference>
<reference evidence="2" key="1">
    <citation type="submission" date="2016-11" db="UniProtKB">
        <authorList>
            <consortium name="WormBaseParasite"/>
        </authorList>
    </citation>
    <scope>IDENTIFICATION</scope>
    <source>
        <strain evidence="2">KR3021</strain>
    </source>
</reference>
<name>A0AC35TJQ8_9BILA</name>
<evidence type="ECO:0000313" key="2">
    <source>
        <dbReference type="WBParaSite" id="RSKR_0000120200.1"/>
    </source>
</evidence>
<evidence type="ECO:0000313" key="1">
    <source>
        <dbReference type="Proteomes" id="UP000095286"/>
    </source>
</evidence>
<organism evidence="1 2">
    <name type="scientific">Rhabditophanes sp. KR3021</name>
    <dbReference type="NCBI Taxonomy" id="114890"/>
    <lineage>
        <taxon>Eukaryota</taxon>
        <taxon>Metazoa</taxon>
        <taxon>Ecdysozoa</taxon>
        <taxon>Nematoda</taxon>
        <taxon>Chromadorea</taxon>
        <taxon>Rhabditida</taxon>
        <taxon>Tylenchina</taxon>
        <taxon>Panagrolaimomorpha</taxon>
        <taxon>Strongyloidoidea</taxon>
        <taxon>Alloionematidae</taxon>
        <taxon>Rhabditophanes</taxon>
    </lineage>
</organism>